<dbReference type="EMBL" id="MCFH01000001">
    <property type="protein sequence ID" value="ORX61181.1"/>
    <property type="molecule type" value="Genomic_DNA"/>
</dbReference>
<gene>
    <name evidence="1" type="ORF">BCR36DRAFT_238328</name>
</gene>
<accession>A0A1Y1VQP2</accession>
<dbReference type="SUPFAM" id="SSF47676">
    <property type="entry name" value="Conserved domain common to transcription factors TFIIS, elongin A, CRSP70"/>
    <property type="match status" value="1"/>
</dbReference>
<dbReference type="AlphaFoldDB" id="A0A1Y1VQP2"/>
<keyword evidence="2" id="KW-1185">Reference proteome</keyword>
<reference evidence="1 2" key="2">
    <citation type="submission" date="2016-08" db="EMBL/GenBank/DDBJ databases">
        <title>Pervasive Adenine N6-methylation of Active Genes in Fungi.</title>
        <authorList>
            <consortium name="DOE Joint Genome Institute"/>
            <person name="Mondo S.J."/>
            <person name="Dannebaum R.O."/>
            <person name="Kuo R.C."/>
            <person name="Labutti K."/>
            <person name="Haridas S."/>
            <person name="Kuo A."/>
            <person name="Salamov A."/>
            <person name="Ahrendt S.R."/>
            <person name="Lipzen A."/>
            <person name="Sullivan W."/>
            <person name="Andreopoulos W.B."/>
            <person name="Clum A."/>
            <person name="Lindquist E."/>
            <person name="Daum C."/>
            <person name="Ramamoorthy G.K."/>
            <person name="Gryganskyi A."/>
            <person name="Culley D."/>
            <person name="Magnuson J.K."/>
            <person name="James T.Y."/>
            <person name="O'Malley M.A."/>
            <person name="Stajich J.E."/>
            <person name="Spatafora J.W."/>
            <person name="Visel A."/>
            <person name="Grigoriev I.V."/>
        </authorList>
    </citation>
    <scope>NUCLEOTIDE SEQUENCE [LARGE SCALE GENOMIC DNA]</scope>
    <source>
        <strain evidence="2">finn</strain>
    </source>
</reference>
<name>A0A1Y1VQP2_9FUNG</name>
<feature type="non-terminal residue" evidence="1">
    <location>
        <position position="1"/>
    </location>
</feature>
<dbReference type="Gene3D" id="1.20.930.10">
    <property type="entry name" value="Conserved domain common to transcription factors TFIIS, elongin A, CRSP70"/>
    <property type="match status" value="1"/>
</dbReference>
<sequence length="214" mass="24615">TIQLRKVFRIRVKLQKLILTPDAVVDENALSKVNVLLTELESLNINFFILMESKIEKILSIISHLNISEYDINKRAEALVNKWRTHIPSHVAVSLYEAAVTASEQGQQNRLNLNLTDPNYHNSFNYNVSTTNNESLMPMNGRRRRRRNIYIHDNFTDLARMAYLNNNNNNNGASSSNSNFNTLLHDEPYDEESFTLIGNGGRHIRRTTITNNNT</sequence>
<dbReference type="InterPro" id="IPR035441">
    <property type="entry name" value="TFIIS/LEDGF_dom_sf"/>
</dbReference>
<evidence type="ECO:0000313" key="1">
    <source>
        <dbReference type="EMBL" id="ORX61181.1"/>
    </source>
</evidence>
<evidence type="ECO:0000313" key="2">
    <source>
        <dbReference type="Proteomes" id="UP000193719"/>
    </source>
</evidence>
<feature type="non-terminal residue" evidence="1">
    <location>
        <position position="214"/>
    </location>
</feature>
<reference evidence="1 2" key="1">
    <citation type="submission" date="2016-08" db="EMBL/GenBank/DDBJ databases">
        <title>Genomes of anaerobic fungi encode conserved fungal cellulosomes for biomass hydrolysis.</title>
        <authorList>
            <consortium name="DOE Joint Genome Institute"/>
            <person name="Haitjema C.H."/>
            <person name="Gilmore S.P."/>
            <person name="Henske J.K."/>
            <person name="Solomon K.V."/>
            <person name="De Groot R."/>
            <person name="Kuo A."/>
            <person name="Mondo S.J."/>
            <person name="Salamov A.A."/>
            <person name="Labutti K."/>
            <person name="Zhao Z."/>
            <person name="Chiniquy J."/>
            <person name="Barry K."/>
            <person name="Brewer H.M."/>
            <person name="Purvine S.O."/>
            <person name="Wright A.T."/>
            <person name="Boxma B."/>
            <person name="Van Alen T."/>
            <person name="Hackstein J.H."/>
            <person name="Baker S.E."/>
            <person name="Grigoriev I.V."/>
            <person name="O'Malley M.A."/>
        </authorList>
    </citation>
    <scope>NUCLEOTIDE SEQUENCE [LARGE SCALE GENOMIC DNA]</scope>
    <source>
        <strain evidence="2">finn</strain>
    </source>
</reference>
<proteinExistence type="predicted"/>
<evidence type="ECO:0008006" key="3">
    <source>
        <dbReference type="Google" id="ProtNLM"/>
    </source>
</evidence>
<protein>
    <recommendedName>
        <fullName evidence="3">TFIIS N-terminal domain-containing protein</fullName>
    </recommendedName>
</protein>
<dbReference type="OrthoDB" id="62853at2759"/>
<dbReference type="STRING" id="1754191.A0A1Y1VQP2"/>
<organism evidence="1 2">
    <name type="scientific">Piromyces finnis</name>
    <dbReference type="NCBI Taxonomy" id="1754191"/>
    <lineage>
        <taxon>Eukaryota</taxon>
        <taxon>Fungi</taxon>
        <taxon>Fungi incertae sedis</taxon>
        <taxon>Chytridiomycota</taxon>
        <taxon>Chytridiomycota incertae sedis</taxon>
        <taxon>Neocallimastigomycetes</taxon>
        <taxon>Neocallimastigales</taxon>
        <taxon>Neocallimastigaceae</taxon>
        <taxon>Piromyces</taxon>
    </lineage>
</organism>
<comment type="caution">
    <text evidence="1">The sequence shown here is derived from an EMBL/GenBank/DDBJ whole genome shotgun (WGS) entry which is preliminary data.</text>
</comment>
<dbReference type="Proteomes" id="UP000193719">
    <property type="component" value="Unassembled WGS sequence"/>
</dbReference>